<dbReference type="Proteomes" id="UP000373149">
    <property type="component" value="Unassembled WGS sequence"/>
</dbReference>
<sequence>MFSEKTYPVVGMRDISDAVGILPGSLYVHIRKKEDILMRIVEHGIQNYLDVIQAEIQSATTAPDRLRRAIVAHMRVLAETLPQTRVAFHQWTYLSAPQQERVIELRGQYEEIFTRILRTGIRKKEIRRVKNPRVSVLAIIGMLNSATEWFSPEGELSAEQVGQELADSALIGLQRQS</sequence>
<dbReference type="Gene3D" id="1.10.357.10">
    <property type="entry name" value="Tetracycline Repressor, domain 2"/>
    <property type="match status" value="1"/>
</dbReference>
<evidence type="ECO:0000256" key="2">
    <source>
        <dbReference type="ARBA" id="ARBA00023015"/>
    </source>
</evidence>
<keyword evidence="8" id="KW-1185">Reference proteome</keyword>
<dbReference type="InterPro" id="IPR050109">
    <property type="entry name" value="HTH-type_TetR-like_transc_reg"/>
</dbReference>
<keyword evidence="2" id="KW-0805">Transcription regulation</keyword>
<reference evidence="7 8" key="1">
    <citation type="submission" date="2019-09" db="EMBL/GenBank/DDBJ databases">
        <authorList>
            <person name="Duangmal K."/>
            <person name="Teo W.F.A."/>
            <person name="Lipun K."/>
        </authorList>
    </citation>
    <scope>NUCLEOTIDE SEQUENCE [LARGE SCALE GENOMIC DNA]</scope>
    <source>
        <strain evidence="7 8">K1PN6</strain>
    </source>
</reference>
<name>A0A5N8WJ61_9ACTN</name>
<dbReference type="Gene3D" id="1.10.10.60">
    <property type="entry name" value="Homeodomain-like"/>
    <property type="match status" value="1"/>
</dbReference>
<proteinExistence type="predicted"/>
<feature type="DNA-binding region" description="H-T-H motif" evidence="5">
    <location>
        <begin position="11"/>
        <end position="30"/>
    </location>
</feature>
<evidence type="ECO:0000313" key="8">
    <source>
        <dbReference type="Proteomes" id="UP000373149"/>
    </source>
</evidence>
<dbReference type="PANTHER" id="PTHR30055:SF175">
    <property type="entry name" value="HTH-TYPE TRANSCRIPTIONAL REPRESSOR KSTR2"/>
    <property type="match status" value="1"/>
</dbReference>
<evidence type="ECO:0000259" key="6">
    <source>
        <dbReference type="PROSITE" id="PS50977"/>
    </source>
</evidence>
<evidence type="ECO:0000256" key="5">
    <source>
        <dbReference type="PROSITE-ProRule" id="PRU00335"/>
    </source>
</evidence>
<dbReference type="EMBL" id="VMNX01000003">
    <property type="protein sequence ID" value="MPY47481.1"/>
    <property type="molecule type" value="Genomic_DNA"/>
</dbReference>
<protein>
    <submittedName>
        <fullName evidence="7">TetR/AcrR family transcriptional regulator</fullName>
    </submittedName>
</protein>
<keyword evidence="4" id="KW-0804">Transcription</keyword>
<dbReference type="InterPro" id="IPR041490">
    <property type="entry name" value="KstR2_TetR_C"/>
</dbReference>
<dbReference type="GO" id="GO:0003700">
    <property type="term" value="F:DNA-binding transcription factor activity"/>
    <property type="evidence" value="ECO:0007669"/>
    <property type="project" value="TreeGrafter"/>
</dbReference>
<dbReference type="SUPFAM" id="SSF46689">
    <property type="entry name" value="Homeodomain-like"/>
    <property type="match status" value="1"/>
</dbReference>
<feature type="domain" description="HTH tetR-type" evidence="6">
    <location>
        <begin position="1"/>
        <end position="48"/>
    </location>
</feature>
<dbReference type="GO" id="GO:0000976">
    <property type="term" value="F:transcription cis-regulatory region binding"/>
    <property type="evidence" value="ECO:0007669"/>
    <property type="project" value="TreeGrafter"/>
</dbReference>
<gene>
    <name evidence="7" type="ORF">FPZ41_02275</name>
</gene>
<dbReference type="Pfam" id="PF17932">
    <property type="entry name" value="TetR_C_24"/>
    <property type="match status" value="1"/>
</dbReference>
<dbReference type="InterPro" id="IPR001647">
    <property type="entry name" value="HTH_TetR"/>
</dbReference>
<dbReference type="PANTHER" id="PTHR30055">
    <property type="entry name" value="HTH-TYPE TRANSCRIPTIONAL REGULATOR RUTR"/>
    <property type="match status" value="1"/>
</dbReference>
<dbReference type="InterPro" id="IPR009057">
    <property type="entry name" value="Homeodomain-like_sf"/>
</dbReference>
<keyword evidence="3 5" id="KW-0238">DNA-binding</keyword>
<dbReference type="AlphaFoldDB" id="A0A5N8WJ61"/>
<organism evidence="7 8">
    <name type="scientific">Streptomyces acidicola</name>
    <dbReference type="NCBI Taxonomy" id="2596892"/>
    <lineage>
        <taxon>Bacteria</taxon>
        <taxon>Bacillati</taxon>
        <taxon>Actinomycetota</taxon>
        <taxon>Actinomycetes</taxon>
        <taxon>Kitasatosporales</taxon>
        <taxon>Streptomycetaceae</taxon>
        <taxon>Streptomyces</taxon>
    </lineage>
</organism>
<dbReference type="SUPFAM" id="SSF48498">
    <property type="entry name" value="Tetracyclin repressor-like, C-terminal domain"/>
    <property type="match status" value="1"/>
</dbReference>
<dbReference type="InterPro" id="IPR036271">
    <property type="entry name" value="Tet_transcr_reg_TetR-rel_C_sf"/>
</dbReference>
<dbReference type="PROSITE" id="PS50977">
    <property type="entry name" value="HTH_TETR_2"/>
    <property type="match status" value="1"/>
</dbReference>
<evidence type="ECO:0000256" key="1">
    <source>
        <dbReference type="ARBA" id="ARBA00022491"/>
    </source>
</evidence>
<evidence type="ECO:0000256" key="3">
    <source>
        <dbReference type="ARBA" id="ARBA00023125"/>
    </source>
</evidence>
<evidence type="ECO:0000313" key="7">
    <source>
        <dbReference type="EMBL" id="MPY47481.1"/>
    </source>
</evidence>
<evidence type="ECO:0000256" key="4">
    <source>
        <dbReference type="ARBA" id="ARBA00023163"/>
    </source>
</evidence>
<accession>A0A5N8WJ61</accession>
<comment type="caution">
    <text evidence="7">The sequence shown here is derived from an EMBL/GenBank/DDBJ whole genome shotgun (WGS) entry which is preliminary data.</text>
</comment>
<keyword evidence="1" id="KW-0678">Repressor</keyword>